<evidence type="ECO:0000313" key="2">
    <source>
        <dbReference type="Proteomes" id="UP001597301"/>
    </source>
</evidence>
<dbReference type="InterPro" id="IPR000801">
    <property type="entry name" value="Esterase-like"/>
</dbReference>
<dbReference type="InterPro" id="IPR029058">
    <property type="entry name" value="AB_hydrolase_fold"/>
</dbReference>
<dbReference type="Pfam" id="PF00756">
    <property type="entry name" value="Esterase"/>
    <property type="match status" value="1"/>
</dbReference>
<dbReference type="Proteomes" id="UP001597301">
    <property type="component" value="Unassembled WGS sequence"/>
</dbReference>
<gene>
    <name evidence="1" type="ORF">ACFSCZ_02730</name>
</gene>
<keyword evidence="2" id="KW-1185">Reference proteome</keyword>
<reference evidence="2" key="1">
    <citation type="journal article" date="2019" name="Int. J. Syst. Evol. Microbiol.">
        <title>The Global Catalogue of Microorganisms (GCM) 10K type strain sequencing project: providing services to taxonomists for standard genome sequencing and annotation.</title>
        <authorList>
            <consortium name="The Broad Institute Genomics Platform"/>
            <consortium name="The Broad Institute Genome Sequencing Center for Infectious Disease"/>
            <person name="Wu L."/>
            <person name="Ma J."/>
        </authorList>
    </citation>
    <scope>NUCLEOTIDE SEQUENCE [LARGE SCALE GENOMIC DNA]</scope>
    <source>
        <strain evidence="2">CGMCC 1.12295</strain>
    </source>
</reference>
<proteinExistence type="predicted"/>
<dbReference type="SUPFAM" id="SSF53474">
    <property type="entry name" value="alpha/beta-Hydrolases"/>
    <property type="match status" value="1"/>
</dbReference>
<name>A0ABW4KCX3_9BACI</name>
<organism evidence="1 2">
    <name type="scientific">Siminovitchia sediminis</name>
    <dbReference type="NCBI Taxonomy" id="1274353"/>
    <lineage>
        <taxon>Bacteria</taxon>
        <taxon>Bacillati</taxon>
        <taxon>Bacillota</taxon>
        <taxon>Bacilli</taxon>
        <taxon>Bacillales</taxon>
        <taxon>Bacillaceae</taxon>
        <taxon>Siminovitchia</taxon>
    </lineage>
</organism>
<dbReference type="InterPro" id="IPR050583">
    <property type="entry name" value="Mycobacterial_A85_antigen"/>
</dbReference>
<dbReference type="PANTHER" id="PTHR48098">
    <property type="entry name" value="ENTEROCHELIN ESTERASE-RELATED"/>
    <property type="match status" value="1"/>
</dbReference>
<evidence type="ECO:0000313" key="1">
    <source>
        <dbReference type="EMBL" id="MFD1705664.1"/>
    </source>
</evidence>
<dbReference type="RefSeq" id="WP_380772212.1">
    <property type="nucleotide sequence ID" value="NZ_JBHUEO010000005.1"/>
</dbReference>
<dbReference type="EMBL" id="JBHUEO010000005">
    <property type="protein sequence ID" value="MFD1705664.1"/>
    <property type="molecule type" value="Genomic_DNA"/>
</dbReference>
<comment type="caution">
    <text evidence="1">The sequence shown here is derived from an EMBL/GenBank/DDBJ whole genome shotgun (WGS) entry which is preliminary data.</text>
</comment>
<keyword evidence="1" id="KW-0378">Hydrolase</keyword>
<accession>A0ABW4KCX3</accession>
<sequence>MTQGKISEIEFYSKEMNERLELLVYLPASYSDLYKYSLLIVQDGKDYFQMGRLSRFADELLENGEIENVIIVGIPYKNVKDRREKYHPEGEKNQLYIRFLAHELLPWLEQKYPTSSIGKSRTLMGDSLAGTVSLMAALQYPHTFGKVIMHSPFVNDEVLAAVRSHQDPQLLDVYHVIGKDENKITFSPERVEDFLTPNRKLHKVFQERGFEFFYEEFDGGHSWKYWQPDVKRALSMMLPRN</sequence>
<dbReference type="PANTHER" id="PTHR48098:SF3">
    <property type="entry name" value="IRON(III) ENTEROBACTIN ESTERASE"/>
    <property type="match status" value="1"/>
</dbReference>
<dbReference type="Gene3D" id="3.40.50.1820">
    <property type="entry name" value="alpha/beta hydrolase"/>
    <property type="match status" value="1"/>
</dbReference>
<protein>
    <submittedName>
        <fullName evidence="1">Alpha/beta hydrolase</fullName>
    </submittedName>
</protein>
<dbReference type="GO" id="GO:0016787">
    <property type="term" value="F:hydrolase activity"/>
    <property type="evidence" value="ECO:0007669"/>
    <property type="project" value="UniProtKB-KW"/>
</dbReference>